<keyword evidence="2 4" id="KW-0238">DNA-binding</keyword>
<proteinExistence type="predicted"/>
<accession>A0A4R2NS44</accession>
<dbReference type="InterPro" id="IPR009057">
    <property type="entry name" value="Homeodomain-like_sf"/>
</dbReference>
<dbReference type="OrthoDB" id="9787680at2"/>
<dbReference type="SUPFAM" id="SSF46689">
    <property type="entry name" value="Homeodomain-like"/>
    <property type="match status" value="1"/>
</dbReference>
<evidence type="ECO:0000313" key="6">
    <source>
        <dbReference type="EMBL" id="TCP24690.1"/>
    </source>
</evidence>
<name>A0A4R2NS44_9FLAO</name>
<dbReference type="Pfam" id="PF00440">
    <property type="entry name" value="TetR_N"/>
    <property type="match status" value="1"/>
</dbReference>
<gene>
    <name evidence="6" type="ORF">EV195_105121</name>
</gene>
<evidence type="ECO:0000256" key="4">
    <source>
        <dbReference type="PROSITE-ProRule" id="PRU00335"/>
    </source>
</evidence>
<feature type="domain" description="HTH tetR-type" evidence="5">
    <location>
        <begin position="3"/>
        <end position="63"/>
    </location>
</feature>
<organism evidence="6 7">
    <name type="scientific">Tenacibaculum skagerrakense</name>
    <dbReference type="NCBI Taxonomy" id="186571"/>
    <lineage>
        <taxon>Bacteria</taxon>
        <taxon>Pseudomonadati</taxon>
        <taxon>Bacteroidota</taxon>
        <taxon>Flavobacteriia</taxon>
        <taxon>Flavobacteriales</taxon>
        <taxon>Flavobacteriaceae</taxon>
        <taxon>Tenacibaculum</taxon>
    </lineage>
</organism>
<evidence type="ECO:0000313" key="7">
    <source>
        <dbReference type="Proteomes" id="UP000294564"/>
    </source>
</evidence>
<dbReference type="InterPro" id="IPR036271">
    <property type="entry name" value="Tet_transcr_reg_TetR-rel_C_sf"/>
</dbReference>
<sequence length="184" mass="21354">MKRDVRQHIISIASDLFYRNGYNSTGINEIISESGIAKATLYNHFKSKEDICLAYLQHKHALFSQSIKEFCLSKSKGKDQVVAVFDFLQLFFQEKDFNGCWCIKTVSEIPKDNDRIRNEIQTQKNQLINFIDDLISENLNIDNKETNILAKQIYLLYESAVAESHLHQQDWPIHQAKGICEKII</sequence>
<dbReference type="PANTHER" id="PTHR47506">
    <property type="entry name" value="TRANSCRIPTIONAL REGULATORY PROTEIN"/>
    <property type="match status" value="1"/>
</dbReference>
<dbReference type="PANTHER" id="PTHR47506:SF6">
    <property type="entry name" value="HTH-TYPE TRANSCRIPTIONAL REPRESSOR NEMR"/>
    <property type="match status" value="1"/>
</dbReference>
<evidence type="ECO:0000256" key="1">
    <source>
        <dbReference type="ARBA" id="ARBA00023015"/>
    </source>
</evidence>
<evidence type="ECO:0000256" key="3">
    <source>
        <dbReference type="ARBA" id="ARBA00023163"/>
    </source>
</evidence>
<keyword evidence="3" id="KW-0804">Transcription</keyword>
<dbReference type="EMBL" id="SLXM01000005">
    <property type="protein sequence ID" value="TCP24690.1"/>
    <property type="molecule type" value="Genomic_DNA"/>
</dbReference>
<dbReference type="Gene3D" id="1.10.357.10">
    <property type="entry name" value="Tetracycline Repressor, domain 2"/>
    <property type="match status" value="1"/>
</dbReference>
<dbReference type="AlphaFoldDB" id="A0A4R2NS44"/>
<reference evidence="6 7" key="1">
    <citation type="submission" date="2019-03" db="EMBL/GenBank/DDBJ databases">
        <title>Genomic Encyclopedia of Type Strains, Phase IV (KMG-IV): sequencing the most valuable type-strain genomes for metagenomic binning, comparative biology and taxonomic classification.</title>
        <authorList>
            <person name="Goeker M."/>
        </authorList>
    </citation>
    <scope>NUCLEOTIDE SEQUENCE [LARGE SCALE GENOMIC DNA]</scope>
    <source>
        <strain evidence="6 7">DSM 14836</strain>
    </source>
</reference>
<evidence type="ECO:0000259" key="5">
    <source>
        <dbReference type="PROSITE" id="PS50977"/>
    </source>
</evidence>
<dbReference type="PROSITE" id="PS50977">
    <property type="entry name" value="HTH_TETR_2"/>
    <property type="match status" value="1"/>
</dbReference>
<dbReference type="Proteomes" id="UP000294564">
    <property type="component" value="Unassembled WGS sequence"/>
</dbReference>
<dbReference type="SUPFAM" id="SSF48498">
    <property type="entry name" value="Tetracyclin repressor-like, C-terminal domain"/>
    <property type="match status" value="1"/>
</dbReference>
<protein>
    <submittedName>
        <fullName evidence="6">TetR family transcriptional regulator</fullName>
    </submittedName>
</protein>
<comment type="caution">
    <text evidence="6">The sequence shown here is derived from an EMBL/GenBank/DDBJ whole genome shotgun (WGS) entry which is preliminary data.</text>
</comment>
<keyword evidence="1" id="KW-0805">Transcription regulation</keyword>
<feature type="DNA-binding region" description="H-T-H motif" evidence="4">
    <location>
        <begin position="26"/>
        <end position="45"/>
    </location>
</feature>
<dbReference type="GO" id="GO:0003677">
    <property type="term" value="F:DNA binding"/>
    <property type="evidence" value="ECO:0007669"/>
    <property type="project" value="UniProtKB-UniRule"/>
</dbReference>
<keyword evidence="7" id="KW-1185">Reference proteome</keyword>
<dbReference type="PRINTS" id="PR00455">
    <property type="entry name" value="HTHTETR"/>
</dbReference>
<dbReference type="InterPro" id="IPR001647">
    <property type="entry name" value="HTH_TetR"/>
</dbReference>
<evidence type="ECO:0000256" key="2">
    <source>
        <dbReference type="ARBA" id="ARBA00023125"/>
    </source>
</evidence>
<dbReference type="RefSeq" id="WP_132794749.1">
    <property type="nucleotide sequence ID" value="NZ_SLXM01000005.1"/>
</dbReference>